<dbReference type="Gene3D" id="3.40.640.10">
    <property type="entry name" value="Type I PLP-dependent aspartate aminotransferase-like (Major domain)"/>
    <property type="match status" value="1"/>
</dbReference>
<evidence type="ECO:0000256" key="2">
    <source>
        <dbReference type="ARBA" id="ARBA00001933"/>
    </source>
</evidence>
<sequence>MVSGTGPYLTDADGREYVDLVCSWGPMILGHAHPEVTAAVQAAVARGTSFGTPGEGEVALAEEIVARVGPVDQVRLVSSGTEATMSAIRLARGFTGRAKVIKFAGCYHGHVDALLAAAGSGVATFGLPDTPGVTGAQAGDTVVLPYNDLEAVRAAFAAHPDEIACVITEASPGNMGVVPPLPGFNAGLKELCAEHGALYISDEVMTGFRVSKAGWYGIDGVEPDLMTFGKVMGGGFPAAAFGGRAEVMARLAPAGPVYQAGTLSGNPVATAAGLAQLRLLDDAAYDAVDAASARLRALVTEALAKEGVEHRVQAAGNMFSVFFTGDEVTDYEKAKAQQAFRFTAFFHSMLSQGVYLPPSAFESWFLSTTHDERALERVAEALPGAARAAAEATE</sequence>
<dbReference type="UniPathway" id="UPA00251">
    <property type="reaction ID" value="UER00317"/>
</dbReference>
<keyword evidence="5 8" id="KW-0663">Pyridoxal phosphate</keyword>
<comment type="caution">
    <text evidence="9">The sequence shown here is derived from an EMBL/GenBank/DDBJ whole genome shotgun (WGS) entry which is preliminary data.</text>
</comment>
<dbReference type="CDD" id="cd00610">
    <property type="entry name" value="OAT_like"/>
    <property type="match status" value="1"/>
</dbReference>
<dbReference type="STRING" id="67365.GCA_001704635_06642"/>
<feature type="modified residue" description="N6-(pyridoxal phosphate)lysine" evidence="8">
    <location>
        <position position="230"/>
    </location>
</feature>
<dbReference type="InterPro" id="IPR015421">
    <property type="entry name" value="PyrdxlP-dep_Trfase_major"/>
</dbReference>
<dbReference type="SUPFAM" id="SSF53383">
    <property type="entry name" value="PLP-dependent transferases"/>
    <property type="match status" value="1"/>
</dbReference>
<comment type="subunit">
    <text evidence="8">Homodimer.</text>
</comment>
<comment type="similarity">
    <text evidence="4 8">Belongs to the class-III pyridoxal-phosphate-dependent aminotransferase family. HemL subfamily.</text>
</comment>
<dbReference type="PANTHER" id="PTHR43713">
    <property type="entry name" value="GLUTAMATE-1-SEMIALDEHYDE 2,1-AMINOMUTASE"/>
    <property type="match status" value="1"/>
</dbReference>
<dbReference type="Pfam" id="PF00202">
    <property type="entry name" value="Aminotran_3"/>
    <property type="match status" value="1"/>
</dbReference>
<dbReference type="EC" id="5.4.3.8" evidence="8"/>
<comment type="catalytic activity">
    <reaction evidence="1 8">
        <text>(S)-4-amino-5-oxopentanoate = 5-aminolevulinate</text>
        <dbReference type="Rhea" id="RHEA:14265"/>
        <dbReference type="ChEBI" id="CHEBI:57501"/>
        <dbReference type="ChEBI" id="CHEBI:356416"/>
        <dbReference type="EC" id="5.4.3.8"/>
    </reaction>
</comment>
<name>A0A1R1SLP1_9ACTN</name>
<evidence type="ECO:0000256" key="5">
    <source>
        <dbReference type="ARBA" id="ARBA00022898"/>
    </source>
</evidence>
<keyword evidence="10" id="KW-1185">Reference proteome</keyword>
<evidence type="ECO:0000256" key="4">
    <source>
        <dbReference type="ARBA" id="ARBA00008981"/>
    </source>
</evidence>
<dbReference type="InterPro" id="IPR049704">
    <property type="entry name" value="Aminotrans_3_PPA_site"/>
</dbReference>
<dbReference type="InterPro" id="IPR004639">
    <property type="entry name" value="4pyrrol_synth_GluAld_NH2Trfase"/>
</dbReference>
<dbReference type="GO" id="GO:0042286">
    <property type="term" value="F:glutamate-1-semialdehyde 2,1-aminomutase activity"/>
    <property type="evidence" value="ECO:0007669"/>
    <property type="project" value="UniProtKB-UniRule"/>
</dbReference>
<dbReference type="NCBIfam" id="TIGR00713">
    <property type="entry name" value="hemL"/>
    <property type="match status" value="1"/>
</dbReference>
<dbReference type="PROSITE" id="PS00600">
    <property type="entry name" value="AA_TRANSFER_CLASS_3"/>
    <property type="match status" value="1"/>
</dbReference>
<dbReference type="InterPro" id="IPR015424">
    <property type="entry name" value="PyrdxlP-dep_Trfase"/>
</dbReference>
<comment type="pathway">
    <text evidence="3">Porphyrin-containing compound metabolism; protoporphyrin-IX biosynthesis; 5-aminolevulinate from L-glutamyl-tRNA(Glu): step 2/2.</text>
</comment>
<dbReference type="NCBIfam" id="NF000818">
    <property type="entry name" value="PRK00062.1"/>
    <property type="match status" value="1"/>
</dbReference>
<comment type="cofactor">
    <cofactor evidence="2 8">
        <name>pyridoxal 5'-phosphate</name>
        <dbReference type="ChEBI" id="CHEBI:597326"/>
    </cofactor>
</comment>
<evidence type="ECO:0000256" key="7">
    <source>
        <dbReference type="ARBA" id="ARBA00023244"/>
    </source>
</evidence>
<dbReference type="GO" id="GO:0006782">
    <property type="term" value="P:protoporphyrinogen IX biosynthetic process"/>
    <property type="evidence" value="ECO:0007669"/>
    <property type="project" value="UniProtKB-UniRule"/>
</dbReference>
<dbReference type="GO" id="GO:0005737">
    <property type="term" value="C:cytoplasm"/>
    <property type="evidence" value="ECO:0007669"/>
    <property type="project" value="UniProtKB-SubCell"/>
</dbReference>
<evidence type="ECO:0000256" key="8">
    <source>
        <dbReference type="HAMAP-Rule" id="MF_00375"/>
    </source>
</evidence>
<dbReference type="EMBL" id="ASQP01000172">
    <property type="protein sequence ID" value="OMI39235.1"/>
    <property type="molecule type" value="Genomic_DNA"/>
</dbReference>
<keyword evidence="8" id="KW-0963">Cytoplasm</keyword>
<evidence type="ECO:0000313" key="10">
    <source>
        <dbReference type="Proteomes" id="UP000186168"/>
    </source>
</evidence>
<dbReference type="Gene3D" id="3.90.1150.10">
    <property type="entry name" value="Aspartate Aminotransferase, domain 1"/>
    <property type="match status" value="1"/>
</dbReference>
<evidence type="ECO:0000256" key="3">
    <source>
        <dbReference type="ARBA" id="ARBA00004819"/>
    </source>
</evidence>
<dbReference type="InterPro" id="IPR005814">
    <property type="entry name" value="Aminotrans_3"/>
</dbReference>
<evidence type="ECO:0000313" key="9">
    <source>
        <dbReference type="EMBL" id="OMI39235.1"/>
    </source>
</evidence>
<evidence type="ECO:0000256" key="1">
    <source>
        <dbReference type="ARBA" id="ARBA00001579"/>
    </source>
</evidence>
<keyword evidence="7 8" id="KW-0627">Porphyrin biosynthesis</keyword>
<protein>
    <recommendedName>
        <fullName evidence="8">Glutamate-1-semialdehyde 2,1-aminomutase</fullName>
        <shortName evidence="8">GSA</shortName>
        <ecNumber evidence="8">5.4.3.8</ecNumber>
    </recommendedName>
    <alternativeName>
        <fullName evidence="8">Glutamate-1-semialdehyde aminotransferase</fullName>
        <shortName evidence="8">GSA-AT</shortName>
    </alternativeName>
</protein>
<comment type="subcellular location">
    <subcellularLocation>
        <location evidence="8">Cytoplasm</location>
    </subcellularLocation>
</comment>
<dbReference type="HAMAP" id="MF_00375">
    <property type="entry name" value="HemL_aminotrans_3"/>
    <property type="match status" value="1"/>
</dbReference>
<organism evidence="9 10">
    <name type="scientific">Streptomyces sparsogenes DSM 40356</name>
    <dbReference type="NCBI Taxonomy" id="1331668"/>
    <lineage>
        <taxon>Bacteria</taxon>
        <taxon>Bacillati</taxon>
        <taxon>Actinomycetota</taxon>
        <taxon>Actinomycetes</taxon>
        <taxon>Kitasatosporales</taxon>
        <taxon>Streptomycetaceae</taxon>
        <taxon>Streptomyces</taxon>
    </lineage>
</organism>
<dbReference type="Proteomes" id="UP000186168">
    <property type="component" value="Unassembled WGS sequence"/>
</dbReference>
<dbReference type="FunFam" id="3.40.640.10:FF:000021">
    <property type="entry name" value="Glutamate-1-semialdehyde 2,1-aminomutase"/>
    <property type="match status" value="1"/>
</dbReference>
<accession>A0A1R1SLP1</accession>
<evidence type="ECO:0000256" key="6">
    <source>
        <dbReference type="ARBA" id="ARBA00023235"/>
    </source>
</evidence>
<gene>
    <name evidence="8" type="primary">hemL</name>
    <name evidence="9" type="ORF">SPAR_11900</name>
</gene>
<keyword evidence="9" id="KW-0032">Aminotransferase</keyword>
<reference evidence="9 10" key="1">
    <citation type="submission" date="2013-05" db="EMBL/GenBank/DDBJ databases">
        <title>Genome sequence of Streptomyces sparsogenes DSM 40356.</title>
        <authorList>
            <person name="Coyne S."/>
            <person name="Seebeck F.P."/>
        </authorList>
    </citation>
    <scope>NUCLEOTIDE SEQUENCE [LARGE SCALE GENOMIC DNA]</scope>
    <source>
        <strain evidence="9 10">DSM 40356</strain>
    </source>
</reference>
<keyword evidence="6 8" id="KW-0413">Isomerase</keyword>
<dbReference type="AlphaFoldDB" id="A0A1R1SLP1"/>
<keyword evidence="9" id="KW-0808">Transferase</keyword>
<proteinExistence type="inferred from homology"/>
<dbReference type="InterPro" id="IPR015422">
    <property type="entry name" value="PyrdxlP-dep_Trfase_small"/>
</dbReference>
<dbReference type="GO" id="GO:0008483">
    <property type="term" value="F:transaminase activity"/>
    <property type="evidence" value="ECO:0007669"/>
    <property type="project" value="UniProtKB-KW"/>
</dbReference>
<dbReference type="GO" id="GO:0030170">
    <property type="term" value="F:pyridoxal phosphate binding"/>
    <property type="evidence" value="ECO:0007669"/>
    <property type="project" value="InterPro"/>
</dbReference>
<dbReference type="PANTHER" id="PTHR43713:SF3">
    <property type="entry name" value="GLUTAMATE-1-SEMIALDEHYDE 2,1-AMINOMUTASE 1, CHLOROPLASTIC-RELATED"/>
    <property type="match status" value="1"/>
</dbReference>